<dbReference type="Gene3D" id="3.40.630.10">
    <property type="entry name" value="Zn peptidases"/>
    <property type="match status" value="1"/>
</dbReference>
<dbReference type="InterPro" id="IPR050072">
    <property type="entry name" value="Peptidase_M20A"/>
</dbReference>
<proteinExistence type="predicted"/>
<dbReference type="STRING" id="1121449.SAMN02745704_01138"/>
<keyword evidence="2" id="KW-0378">Hydrolase</keyword>
<dbReference type="SUPFAM" id="SSF55031">
    <property type="entry name" value="Bacterial exopeptidase dimerisation domain"/>
    <property type="match status" value="1"/>
</dbReference>
<evidence type="ECO:0000259" key="3">
    <source>
        <dbReference type="Pfam" id="PF07687"/>
    </source>
</evidence>
<dbReference type="Proteomes" id="UP000190027">
    <property type="component" value="Unassembled WGS sequence"/>
</dbReference>
<dbReference type="GO" id="GO:0016787">
    <property type="term" value="F:hydrolase activity"/>
    <property type="evidence" value="ECO:0007669"/>
    <property type="project" value="UniProtKB-KW"/>
</dbReference>
<accession>A0A1T4WPB2</accession>
<dbReference type="RefSeq" id="WP_078716704.1">
    <property type="nucleotide sequence ID" value="NZ_FUYC01000003.1"/>
</dbReference>
<dbReference type="PANTHER" id="PTHR43808">
    <property type="entry name" value="ACETYLORNITHINE DEACETYLASE"/>
    <property type="match status" value="1"/>
</dbReference>
<organism evidence="4 5">
    <name type="scientific">Paucidesulfovibrio gracilis DSM 16080</name>
    <dbReference type="NCBI Taxonomy" id="1121449"/>
    <lineage>
        <taxon>Bacteria</taxon>
        <taxon>Pseudomonadati</taxon>
        <taxon>Thermodesulfobacteriota</taxon>
        <taxon>Desulfovibrionia</taxon>
        <taxon>Desulfovibrionales</taxon>
        <taxon>Desulfovibrionaceae</taxon>
        <taxon>Paucidesulfovibrio</taxon>
    </lineage>
</organism>
<dbReference type="AlphaFoldDB" id="A0A1T4WPB2"/>
<name>A0A1T4WPB2_9BACT</name>
<gene>
    <name evidence="4" type="ORF">SAMN02745704_01138</name>
</gene>
<protein>
    <submittedName>
        <fullName evidence="4">Succinyl-diaminopimelate desuccinylase</fullName>
    </submittedName>
</protein>
<evidence type="ECO:0000313" key="4">
    <source>
        <dbReference type="EMBL" id="SKA78461.1"/>
    </source>
</evidence>
<keyword evidence="1" id="KW-0479">Metal-binding</keyword>
<dbReference type="Gene3D" id="3.30.70.360">
    <property type="match status" value="1"/>
</dbReference>
<dbReference type="EMBL" id="FUYC01000003">
    <property type="protein sequence ID" value="SKA78461.1"/>
    <property type="molecule type" value="Genomic_DNA"/>
</dbReference>
<feature type="domain" description="Peptidase M20 dimerisation" evidence="3">
    <location>
        <begin position="200"/>
        <end position="308"/>
    </location>
</feature>
<sequence length="411" mass="44646">MLNRILEYIDTLTPELLELQRNLVAIPAMSPKNGGDGEKDKADWLKQRLAAMGITDVRDLNAPADDVSCGYRPNVAAILPGKDTSRTFWIISHIDIVPPGDPSLWESDPYTLVQDGDLIMGRGVEDNQQGMVSSLLLAKSFKDLDVIPPINLGLLLVADEETGSAFGLDYVLREHGDIFGPNDLILVPDSGSSDGAAVEVAEKGQFWIKAEVLGKQCHASSPDQGINSLVGAADLILRSRSLYDRFNATDKLFEPSHSTFEATKKDANVENINTLPGRDVFYFDCRVLPQYDIQEVFDALRELADEVEKAQGVTIHLTEIQKEQAATPTPVDSPIVRRIMAGVKSIYQVSPYPVGIGGGTVAAFLRRAGHSAVVWSRLEHNAHQPNETSSISSTLGDAKVMAVALLSDEAS</sequence>
<evidence type="ECO:0000256" key="2">
    <source>
        <dbReference type="ARBA" id="ARBA00022801"/>
    </source>
</evidence>
<dbReference type="Pfam" id="PF01546">
    <property type="entry name" value="Peptidase_M20"/>
    <property type="match status" value="1"/>
</dbReference>
<dbReference type="InterPro" id="IPR002933">
    <property type="entry name" value="Peptidase_M20"/>
</dbReference>
<dbReference type="Pfam" id="PF07687">
    <property type="entry name" value="M20_dimer"/>
    <property type="match status" value="1"/>
</dbReference>
<dbReference type="InterPro" id="IPR011650">
    <property type="entry name" value="Peptidase_M20_dimer"/>
</dbReference>
<dbReference type="SUPFAM" id="SSF53187">
    <property type="entry name" value="Zn-dependent exopeptidases"/>
    <property type="match status" value="1"/>
</dbReference>
<dbReference type="InterPro" id="IPR036264">
    <property type="entry name" value="Bact_exopeptidase_dim_dom"/>
</dbReference>
<evidence type="ECO:0000313" key="5">
    <source>
        <dbReference type="Proteomes" id="UP000190027"/>
    </source>
</evidence>
<dbReference type="OrthoDB" id="5443984at2"/>
<dbReference type="PANTHER" id="PTHR43808:SF32">
    <property type="entry name" value="ARGE_DAPE-RELATED DEACYLASE"/>
    <property type="match status" value="1"/>
</dbReference>
<reference evidence="4 5" key="1">
    <citation type="submission" date="2017-02" db="EMBL/GenBank/DDBJ databases">
        <authorList>
            <person name="Peterson S.W."/>
        </authorList>
    </citation>
    <scope>NUCLEOTIDE SEQUENCE [LARGE SCALE GENOMIC DNA]</scope>
    <source>
        <strain evidence="4 5">DSM 16080</strain>
    </source>
</reference>
<evidence type="ECO:0000256" key="1">
    <source>
        <dbReference type="ARBA" id="ARBA00022723"/>
    </source>
</evidence>
<keyword evidence="5" id="KW-1185">Reference proteome</keyword>
<dbReference type="NCBIfam" id="NF010589">
    <property type="entry name" value="PRK13983.1"/>
    <property type="match status" value="1"/>
</dbReference>
<dbReference type="GO" id="GO:0046872">
    <property type="term" value="F:metal ion binding"/>
    <property type="evidence" value="ECO:0007669"/>
    <property type="project" value="UniProtKB-KW"/>
</dbReference>